<dbReference type="SMART" id="SM00464">
    <property type="entry name" value="LON"/>
    <property type="match status" value="1"/>
</dbReference>
<reference evidence="2 3" key="1">
    <citation type="submission" date="2019-12" db="EMBL/GenBank/DDBJ databases">
        <title>Nocardia macrotermitis sp. nov. and Nocardia aurantia sp. nov., isolated from the gut of the fungus growing-termite Macrotermes natalensis.</title>
        <authorList>
            <person name="Christine B."/>
            <person name="Rene B."/>
        </authorList>
    </citation>
    <scope>NUCLEOTIDE SEQUENCE [LARGE SCALE GENOMIC DNA]</scope>
    <source>
        <strain evidence="2 3">DSM 102126</strain>
    </source>
</reference>
<dbReference type="OrthoDB" id="25394at2"/>
<dbReference type="EMBL" id="WUTW01000001">
    <property type="protein sequence ID" value="MXQ64080.1"/>
    <property type="molecule type" value="Genomic_DNA"/>
</dbReference>
<sequence>MTERLPLFPLGTVLFPGMALSLRVFEDRYLALVRDLLDGPGPRRFGVVSIELGHEVGPGAALRLAEVGCVAELRDATIQPDGKYDVAAVGGRRFRMKGTDASRPYLRAEVEYLPEEEGADVDAAAVAALSAFRRYRRALAAAGAGVTDPTAPADRVRLSYEIAAAAVLDGHDKRRLLAAEDAAQRLRAARTMIRRETRLLRAFPALPGTAFLDGSFHPN</sequence>
<dbReference type="SUPFAM" id="SSF88697">
    <property type="entry name" value="PUA domain-like"/>
    <property type="match status" value="1"/>
</dbReference>
<evidence type="ECO:0000313" key="2">
    <source>
        <dbReference type="EMBL" id="MXQ64080.1"/>
    </source>
</evidence>
<comment type="caution">
    <text evidence="2">The sequence shown here is derived from an EMBL/GenBank/DDBJ whole genome shotgun (WGS) entry which is preliminary data.</text>
</comment>
<dbReference type="InterPro" id="IPR015947">
    <property type="entry name" value="PUA-like_sf"/>
</dbReference>
<accession>A0A6I4W5Q2</accession>
<proteinExistence type="predicted"/>
<gene>
    <name evidence="2" type="ORF">GQ466_08525</name>
</gene>
<dbReference type="Gene3D" id="2.30.130.40">
    <property type="entry name" value="LON domain-like"/>
    <property type="match status" value="1"/>
</dbReference>
<dbReference type="PROSITE" id="PS51787">
    <property type="entry name" value="LON_N"/>
    <property type="match status" value="1"/>
</dbReference>
<dbReference type="PANTHER" id="PTHR46732:SF8">
    <property type="entry name" value="ATP-DEPENDENT PROTEASE LA (LON) DOMAIN PROTEIN"/>
    <property type="match status" value="1"/>
</dbReference>
<dbReference type="Gene3D" id="1.20.58.1480">
    <property type="match status" value="1"/>
</dbReference>
<dbReference type="RefSeq" id="WP_161102149.1">
    <property type="nucleotide sequence ID" value="NZ_JBHLYI010000017.1"/>
</dbReference>
<evidence type="ECO:0000259" key="1">
    <source>
        <dbReference type="PROSITE" id="PS51787"/>
    </source>
</evidence>
<dbReference type="InterPro" id="IPR003111">
    <property type="entry name" value="Lon_prtase_N"/>
</dbReference>
<evidence type="ECO:0000313" key="3">
    <source>
        <dbReference type="Proteomes" id="UP000431901"/>
    </source>
</evidence>
<dbReference type="InterPro" id="IPR046336">
    <property type="entry name" value="Lon_prtase_N_sf"/>
</dbReference>
<dbReference type="Pfam" id="PF02190">
    <property type="entry name" value="LON_substr_bdg"/>
    <property type="match status" value="1"/>
</dbReference>
<name>A0A6I4W5Q2_9ACTN</name>
<dbReference type="Proteomes" id="UP000431901">
    <property type="component" value="Unassembled WGS sequence"/>
</dbReference>
<dbReference type="PANTHER" id="PTHR46732">
    <property type="entry name" value="ATP-DEPENDENT PROTEASE LA (LON) DOMAIN PROTEIN"/>
    <property type="match status" value="1"/>
</dbReference>
<protein>
    <submittedName>
        <fullName evidence="2">Peptidase S16</fullName>
    </submittedName>
</protein>
<organism evidence="2 3">
    <name type="scientific">Actinomadura rayongensis</name>
    <dbReference type="NCBI Taxonomy" id="1429076"/>
    <lineage>
        <taxon>Bacteria</taxon>
        <taxon>Bacillati</taxon>
        <taxon>Actinomycetota</taxon>
        <taxon>Actinomycetes</taxon>
        <taxon>Streptosporangiales</taxon>
        <taxon>Thermomonosporaceae</taxon>
        <taxon>Actinomadura</taxon>
    </lineage>
</organism>
<feature type="domain" description="Lon N-terminal" evidence="1">
    <location>
        <begin position="5"/>
        <end position="197"/>
    </location>
</feature>
<keyword evidence="3" id="KW-1185">Reference proteome</keyword>
<dbReference type="AlphaFoldDB" id="A0A6I4W5Q2"/>